<dbReference type="Pfam" id="PF04199">
    <property type="entry name" value="Cyclase"/>
    <property type="match status" value="1"/>
</dbReference>
<comment type="caution">
    <text evidence="1">The sequence shown here is derived from an EMBL/GenBank/DDBJ whole genome shotgun (WGS) entry which is preliminary data.</text>
</comment>
<dbReference type="PANTHER" id="PTHR34861:SF10">
    <property type="entry name" value="CYCLASE"/>
    <property type="match status" value="1"/>
</dbReference>
<evidence type="ECO:0000313" key="1">
    <source>
        <dbReference type="EMBL" id="MWB78264.1"/>
    </source>
</evidence>
<dbReference type="InterPro" id="IPR037175">
    <property type="entry name" value="KFase_sf"/>
</dbReference>
<dbReference type="Gene3D" id="3.50.30.50">
    <property type="entry name" value="Putative cyclase"/>
    <property type="match status" value="1"/>
</dbReference>
<dbReference type="GO" id="GO:0004061">
    <property type="term" value="F:arylformamidase activity"/>
    <property type="evidence" value="ECO:0007669"/>
    <property type="project" value="InterPro"/>
</dbReference>
<dbReference type="AlphaFoldDB" id="A0A844W6A1"/>
<dbReference type="GO" id="GO:0019441">
    <property type="term" value="P:L-tryptophan catabolic process to kynurenine"/>
    <property type="evidence" value="ECO:0007669"/>
    <property type="project" value="InterPro"/>
</dbReference>
<protein>
    <submittedName>
        <fullName evidence="1">Cyclase family protein</fullName>
    </submittedName>
</protein>
<accession>A0A844W6A1</accession>
<dbReference type="Proteomes" id="UP000443843">
    <property type="component" value="Unassembled WGS sequence"/>
</dbReference>
<evidence type="ECO:0000313" key="2">
    <source>
        <dbReference type="Proteomes" id="UP000443843"/>
    </source>
</evidence>
<keyword evidence="2" id="KW-1185">Reference proteome</keyword>
<gene>
    <name evidence="1" type="ORF">GLS40_09530</name>
</gene>
<sequence>MQTLHKTETIHARGNPRTITRADLDHYASKLKNWGRWGEDDEIGTLNFVTPDMVVRAAQLVRTGQRFSLGLPYDQKGPQTGGFGRLNPIHLMRRSGVDGAAGLRDEAGLRGADDWIIMPMQSSTHWDALSHIFFDNHMYNGYPITDVSSDGARRCGIEKTKDKFIGRGVLLDVARALGVDELEPGFPITNDLLDDVADRQGVAVGRGDFLMVRTGMMESRLQAGTWGDYAGGDAPGLAFETAEWLHAKEVAAVAVDTFGCEVRPNNSPGFFQPWHWIVIPIMGLTMGENFFLKDLADSCAADGRYDFLFTAPALIVTGSVSGPINPIAIK</sequence>
<organism evidence="1 2">
    <name type="scientific">Pseudooceanicola pacificus</name>
    <dbReference type="NCBI Taxonomy" id="2676438"/>
    <lineage>
        <taxon>Bacteria</taxon>
        <taxon>Pseudomonadati</taxon>
        <taxon>Pseudomonadota</taxon>
        <taxon>Alphaproteobacteria</taxon>
        <taxon>Rhodobacterales</taxon>
        <taxon>Paracoccaceae</taxon>
        <taxon>Pseudooceanicola</taxon>
    </lineage>
</organism>
<name>A0A844W6A1_9RHOB</name>
<dbReference type="InterPro" id="IPR007325">
    <property type="entry name" value="KFase/CYL"/>
</dbReference>
<proteinExistence type="predicted"/>
<dbReference type="PANTHER" id="PTHR34861">
    <property type="match status" value="1"/>
</dbReference>
<dbReference type="SUPFAM" id="SSF102198">
    <property type="entry name" value="Putative cyclase"/>
    <property type="match status" value="1"/>
</dbReference>
<dbReference type="EMBL" id="WNXQ01000004">
    <property type="protein sequence ID" value="MWB78264.1"/>
    <property type="molecule type" value="Genomic_DNA"/>
</dbReference>
<reference evidence="1 2" key="1">
    <citation type="submission" date="2019-11" db="EMBL/GenBank/DDBJ databases">
        <title>Pseudooceanicola pacifica sp. nov., isolated from deep-sea sediment of the Pacific Ocean.</title>
        <authorList>
            <person name="Lyu L."/>
        </authorList>
    </citation>
    <scope>NUCLEOTIDE SEQUENCE [LARGE SCALE GENOMIC DNA]</scope>
    <source>
        <strain evidence="1 2">216_PA32_1</strain>
    </source>
</reference>